<sequence length="338" mass="39075">MFLSKVLQFAATALAVAGIDAHLDLSAEEMAHHNRHVARGTEALHQCLESPELKDLHKRMAARRTEELHRIRKTRALEARAYKENKPARAKWNAVSHEQNKHTTDPQELFGFRWTDQPSARPAVCITTPENIYGPFWHEGQRKLQDIRDGQEGIYLRLALQIIDVSTCKPLKNARVDVWQANALGEYSATITSWLRGWQPSSDWGTVDFDTIFPGHYSGRNIHIHVAVREPGNKRVVHSGQIFFDEWPHHWASQTYPYTENKNQYVKNLEDGFISYSASDKYDPFVRWSWLGDNYPDDGMVSWITLGVDLSDKTIEQPPNKKRSFRFVDDHLQHKRPI</sequence>
<dbReference type="PANTHER" id="PTHR34315:SF1">
    <property type="entry name" value="INTRADIOL RING-CLEAVAGE DIOXYGENASES DOMAIN-CONTAINING PROTEIN-RELATED"/>
    <property type="match status" value="1"/>
</dbReference>
<feature type="chain" id="PRO_5026304444" evidence="1">
    <location>
        <begin position="22"/>
        <end position="338"/>
    </location>
</feature>
<dbReference type="PANTHER" id="PTHR34315">
    <property type="match status" value="1"/>
</dbReference>
<reference evidence="2" key="1">
    <citation type="journal article" date="2020" name="Stud. Mycol.">
        <title>101 Dothideomycetes genomes: a test case for predicting lifestyles and emergence of pathogens.</title>
        <authorList>
            <person name="Haridas S."/>
            <person name="Albert R."/>
            <person name="Binder M."/>
            <person name="Bloem J."/>
            <person name="Labutti K."/>
            <person name="Salamov A."/>
            <person name="Andreopoulos B."/>
            <person name="Baker S."/>
            <person name="Barry K."/>
            <person name="Bills G."/>
            <person name="Bluhm B."/>
            <person name="Cannon C."/>
            <person name="Castanera R."/>
            <person name="Culley D."/>
            <person name="Daum C."/>
            <person name="Ezra D."/>
            <person name="Gonzalez J."/>
            <person name="Henrissat B."/>
            <person name="Kuo A."/>
            <person name="Liang C."/>
            <person name="Lipzen A."/>
            <person name="Lutzoni F."/>
            <person name="Magnuson J."/>
            <person name="Mondo S."/>
            <person name="Nolan M."/>
            <person name="Ohm R."/>
            <person name="Pangilinan J."/>
            <person name="Park H.-J."/>
            <person name="Ramirez L."/>
            <person name="Alfaro M."/>
            <person name="Sun H."/>
            <person name="Tritt A."/>
            <person name="Yoshinaga Y."/>
            <person name="Zwiers L.-H."/>
            <person name="Turgeon B."/>
            <person name="Goodwin S."/>
            <person name="Spatafora J."/>
            <person name="Crous P."/>
            <person name="Grigoriev I."/>
        </authorList>
    </citation>
    <scope>NUCLEOTIDE SEQUENCE</scope>
    <source>
        <strain evidence="2">CBS 122367</strain>
    </source>
</reference>
<evidence type="ECO:0000256" key="1">
    <source>
        <dbReference type="SAM" id="SignalP"/>
    </source>
</evidence>
<dbReference type="EMBL" id="MU005592">
    <property type="protein sequence ID" value="KAF2681194.1"/>
    <property type="molecule type" value="Genomic_DNA"/>
</dbReference>
<dbReference type="AlphaFoldDB" id="A0A6G1ISH4"/>
<keyword evidence="1" id="KW-0732">Signal</keyword>
<evidence type="ECO:0000313" key="2">
    <source>
        <dbReference type="EMBL" id="KAF2681194.1"/>
    </source>
</evidence>
<proteinExistence type="predicted"/>
<accession>A0A6G1ISH4</accession>
<gene>
    <name evidence="2" type="ORF">K458DRAFT_444757</name>
</gene>
<dbReference type="Proteomes" id="UP000799291">
    <property type="component" value="Unassembled WGS sequence"/>
</dbReference>
<evidence type="ECO:0000313" key="3">
    <source>
        <dbReference type="Proteomes" id="UP000799291"/>
    </source>
</evidence>
<feature type="signal peptide" evidence="1">
    <location>
        <begin position="1"/>
        <end position="21"/>
    </location>
</feature>
<dbReference type="OrthoDB" id="121380at2759"/>
<dbReference type="Gene3D" id="2.60.130.10">
    <property type="entry name" value="Aromatic compound dioxygenase"/>
    <property type="match status" value="1"/>
</dbReference>
<dbReference type="SUPFAM" id="SSF49482">
    <property type="entry name" value="Aromatic compound dioxygenase"/>
    <property type="match status" value="1"/>
</dbReference>
<dbReference type="InterPro" id="IPR015889">
    <property type="entry name" value="Intradiol_dOase_core"/>
</dbReference>
<keyword evidence="2" id="KW-0560">Oxidoreductase</keyword>
<keyword evidence="2" id="KW-0223">Dioxygenase</keyword>
<name>A0A6G1ISH4_9PLEO</name>
<protein>
    <submittedName>
        <fullName evidence="2">Aromatic compound dioxygenase</fullName>
    </submittedName>
</protein>
<dbReference type="GO" id="GO:0016702">
    <property type="term" value="F:oxidoreductase activity, acting on single donors with incorporation of molecular oxygen, incorporation of two atoms of oxygen"/>
    <property type="evidence" value="ECO:0007669"/>
    <property type="project" value="InterPro"/>
</dbReference>
<organism evidence="2 3">
    <name type="scientific">Lentithecium fluviatile CBS 122367</name>
    <dbReference type="NCBI Taxonomy" id="1168545"/>
    <lineage>
        <taxon>Eukaryota</taxon>
        <taxon>Fungi</taxon>
        <taxon>Dikarya</taxon>
        <taxon>Ascomycota</taxon>
        <taxon>Pezizomycotina</taxon>
        <taxon>Dothideomycetes</taxon>
        <taxon>Pleosporomycetidae</taxon>
        <taxon>Pleosporales</taxon>
        <taxon>Massarineae</taxon>
        <taxon>Lentitheciaceae</taxon>
        <taxon>Lentithecium</taxon>
    </lineage>
</organism>
<keyword evidence="3" id="KW-1185">Reference proteome</keyword>
<dbReference type="GO" id="GO:0008199">
    <property type="term" value="F:ferric iron binding"/>
    <property type="evidence" value="ECO:0007669"/>
    <property type="project" value="InterPro"/>
</dbReference>